<keyword evidence="12" id="KW-1185">Reference proteome</keyword>
<dbReference type="Proteomes" id="UP000799771">
    <property type="component" value="Unassembled WGS sequence"/>
</dbReference>
<evidence type="ECO:0000256" key="3">
    <source>
        <dbReference type="ARBA" id="ARBA00022448"/>
    </source>
</evidence>
<dbReference type="InterPro" id="IPR050360">
    <property type="entry name" value="MFS_Sugar_Transporters"/>
</dbReference>
<evidence type="ECO:0000256" key="6">
    <source>
        <dbReference type="ARBA" id="ARBA00023136"/>
    </source>
</evidence>
<dbReference type="GO" id="GO:0016020">
    <property type="term" value="C:membrane"/>
    <property type="evidence" value="ECO:0007669"/>
    <property type="project" value="UniProtKB-SubCell"/>
</dbReference>
<feature type="region of interest" description="Disordered" evidence="8">
    <location>
        <begin position="1"/>
        <end position="20"/>
    </location>
</feature>
<keyword evidence="4 9" id="KW-0812">Transmembrane</keyword>
<keyword evidence="5 9" id="KW-1133">Transmembrane helix</keyword>
<dbReference type="InterPro" id="IPR005829">
    <property type="entry name" value="Sugar_transporter_CS"/>
</dbReference>
<dbReference type="RefSeq" id="XP_033523257.1">
    <property type="nucleotide sequence ID" value="XM_033665912.1"/>
</dbReference>
<feature type="transmembrane region" description="Helical" evidence="9">
    <location>
        <begin position="232"/>
        <end position="253"/>
    </location>
</feature>
<dbReference type="Pfam" id="PF00083">
    <property type="entry name" value="Sugar_tr"/>
    <property type="match status" value="1"/>
</dbReference>
<protein>
    <submittedName>
        <fullName evidence="11">Maltose permease MAL61</fullName>
    </submittedName>
</protein>
<feature type="transmembrane region" description="Helical" evidence="9">
    <location>
        <begin position="354"/>
        <end position="371"/>
    </location>
</feature>
<dbReference type="NCBIfam" id="TIGR00879">
    <property type="entry name" value="SP"/>
    <property type="match status" value="1"/>
</dbReference>
<evidence type="ECO:0000313" key="12">
    <source>
        <dbReference type="Proteomes" id="UP000799771"/>
    </source>
</evidence>
<dbReference type="FunFam" id="1.20.1250.20:FF:000149">
    <property type="entry name" value="MFS transporter, SP family, general alpha glucoside:H+ symporter"/>
    <property type="match status" value="1"/>
</dbReference>
<evidence type="ECO:0000256" key="8">
    <source>
        <dbReference type="SAM" id="MobiDB-lite"/>
    </source>
</evidence>
<dbReference type="PROSITE" id="PS50850">
    <property type="entry name" value="MFS"/>
    <property type="match status" value="1"/>
</dbReference>
<feature type="transmembrane region" description="Helical" evidence="9">
    <location>
        <begin position="413"/>
        <end position="435"/>
    </location>
</feature>
<feature type="transmembrane region" description="Helical" evidence="9">
    <location>
        <begin position="102"/>
        <end position="122"/>
    </location>
</feature>
<dbReference type="EMBL" id="ML977507">
    <property type="protein sequence ID" value="KAF2128868.1"/>
    <property type="molecule type" value="Genomic_DNA"/>
</dbReference>
<feature type="transmembrane region" description="Helical" evidence="9">
    <location>
        <begin position="455"/>
        <end position="472"/>
    </location>
</feature>
<reference evidence="11" key="1">
    <citation type="journal article" date="2020" name="Stud. Mycol.">
        <title>101 Dothideomycetes genomes: a test case for predicting lifestyles and emergence of pathogens.</title>
        <authorList>
            <person name="Haridas S."/>
            <person name="Albert R."/>
            <person name="Binder M."/>
            <person name="Bloem J."/>
            <person name="Labutti K."/>
            <person name="Salamov A."/>
            <person name="Andreopoulos B."/>
            <person name="Baker S."/>
            <person name="Barry K."/>
            <person name="Bills G."/>
            <person name="Bluhm B."/>
            <person name="Cannon C."/>
            <person name="Castanera R."/>
            <person name="Culley D."/>
            <person name="Daum C."/>
            <person name="Ezra D."/>
            <person name="Gonzalez J."/>
            <person name="Henrissat B."/>
            <person name="Kuo A."/>
            <person name="Liang C."/>
            <person name="Lipzen A."/>
            <person name="Lutzoni F."/>
            <person name="Magnuson J."/>
            <person name="Mondo S."/>
            <person name="Nolan M."/>
            <person name="Ohm R."/>
            <person name="Pangilinan J."/>
            <person name="Park H.-J."/>
            <person name="Ramirez L."/>
            <person name="Alfaro M."/>
            <person name="Sun H."/>
            <person name="Tritt A."/>
            <person name="Yoshinaga Y."/>
            <person name="Zwiers L.-H."/>
            <person name="Turgeon B."/>
            <person name="Goodwin S."/>
            <person name="Spatafora J."/>
            <person name="Crous P."/>
            <person name="Grigoriev I."/>
        </authorList>
    </citation>
    <scope>NUCLEOTIDE SEQUENCE</scope>
    <source>
        <strain evidence="11">CBS 119687</strain>
    </source>
</reference>
<evidence type="ECO:0000256" key="1">
    <source>
        <dbReference type="ARBA" id="ARBA00004141"/>
    </source>
</evidence>
<dbReference type="InterPro" id="IPR020846">
    <property type="entry name" value="MFS_dom"/>
</dbReference>
<dbReference type="PANTHER" id="PTHR48022:SF56">
    <property type="entry name" value="MAJOR FACILITATOR SUPERFAMILY (MFS) PROFILE DOMAIN-CONTAINING PROTEIN-RELATED"/>
    <property type="match status" value="1"/>
</dbReference>
<evidence type="ECO:0000256" key="7">
    <source>
        <dbReference type="RuleBase" id="RU003346"/>
    </source>
</evidence>
<evidence type="ECO:0000256" key="5">
    <source>
        <dbReference type="ARBA" id="ARBA00022989"/>
    </source>
</evidence>
<proteinExistence type="inferred from homology"/>
<accession>A0A6A6AD65</accession>
<evidence type="ECO:0000313" key="11">
    <source>
        <dbReference type="EMBL" id="KAF2128868.1"/>
    </source>
</evidence>
<evidence type="ECO:0000259" key="10">
    <source>
        <dbReference type="PROSITE" id="PS50850"/>
    </source>
</evidence>
<dbReference type="PROSITE" id="PS00217">
    <property type="entry name" value="SUGAR_TRANSPORT_2"/>
    <property type="match status" value="1"/>
</dbReference>
<feature type="transmembrane region" description="Helical" evidence="9">
    <location>
        <begin position="478"/>
        <end position="499"/>
    </location>
</feature>
<feature type="transmembrane region" description="Helical" evidence="9">
    <location>
        <begin position="55"/>
        <end position="82"/>
    </location>
</feature>
<dbReference type="InterPro" id="IPR003663">
    <property type="entry name" value="Sugar/inositol_transpt"/>
</dbReference>
<keyword evidence="6 9" id="KW-0472">Membrane</keyword>
<name>A0A6A6AD65_9PLEO</name>
<evidence type="ECO:0000256" key="2">
    <source>
        <dbReference type="ARBA" id="ARBA00010992"/>
    </source>
</evidence>
<dbReference type="GeneID" id="54406344"/>
<dbReference type="SUPFAM" id="SSF103473">
    <property type="entry name" value="MFS general substrate transporter"/>
    <property type="match status" value="1"/>
</dbReference>
<dbReference type="InterPro" id="IPR005828">
    <property type="entry name" value="MFS_sugar_transport-like"/>
</dbReference>
<dbReference type="OrthoDB" id="6612291at2759"/>
<feature type="transmembrane region" description="Helical" evidence="9">
    <location>
        <begin position="134"/>
        <end position="153"/>
    </location>
</feature>
<feature type="domain" description="Major facilitator superfamily (MFS) profile" evidence="10">
    <location>
        <begin position="58"/>
        <end position="505"/>
    </location>
</feature>
<comment type="subcellular location">
    <subcellularLocation>
        <location evidence="1">Membrane</location>
        <topology evidence="1">Multi-pass membrane protein</topology>
    </subcellularLocation>
</comment>
<dbReference type="GO" id="GO:0005351">
    <property type="term" value="F:carbohydrate:proton symporter activity"/>
    <property type="evidence" value="ECO:0007669"/>
    <property type="project" value="TreeGrafter"/>
</dbReference>
<organism evidence="11 12">
    <name type="scientific">Dothidotthia symphoricarpi CBS 119687</name>
    <dbReference type="NCBI Taxonomy" id="1392245"/>
    <lineage>
        <taxon>Eukaryota</taxon>
        <taxon>Fungi</taxon>
        <taxon>Dikarya</taxon>
        <taxon>Ascomycota</taxon>
        <taxon>Pezizomycotina</taxon>
        <taxon>Dothideomycetes</taxon>
        <taxon>Pleosporomycetidae</taxon>
        <taxon>Pleosporales</taxon>
        <taxon>Dothidotthiaceae</taxon>
        <taxon>Dothidotthia</taxon>
    </lineage>
</organism>
<feature type="transmembrane region" description="Helical" evidence="9">
    <location>
        <begin position="380"/>
        <end position="401"/>
    </location>
</feature>
<feature type="transmembrane region" description="Helical" evidence="9">
    <location>
        <begin position="193"/>
        <end position="212"/>
    </location>
</feature>
<dbReference type="PANTHER" id="PTHR48022">
    <property type="entry name" value="PLASTIDIC GLUCOSE TRANSPORTER 4"/>
    <property type="match status" value="1"/>
</dbReference>
<keyword evidence="3 7" id="KW-0813">Transport</keyword>
<dbReference type="AlphaFoldDB" id="A0A6A6AD65"/>
<dbReference type="InterPro" id="IPR036259">
    <property type="entry name" value="MFS_trans_sf"/>
</dbReference>
<feature type="transmembrane region" description="Helical" evidence="9">
    <location>
        <begin position="316"/>
        <end position="334"/>
    </location>
</feature>
<feature type="transmembrane region" description="Helical" evidence="9">
    <location>
        <begin position="159"/>
        <end position="181"/>
    </location>
</feature>
<gene>
    <name evidence="11" type="ORF">P153DRAFT_341186</name>
</gene>
<dbReference type="Gene3D" id="1.20.1250.20">
    <property type="entry name" value="MFS general substrate transporter like domains"/>
    <property type="match status" value="1"/>
</dbReference>
<sequence length="565" mass="63336">MAHEKEIHPTTTVPHDQHDVDHKRAANRVIDDARHATEKEHNMTLWQGIKLYPKAIGWSILISTCIVMEGYDVCLLNNFFGFPQFKRKYGEMMPDGSYEISAQWQAGLSNGVIVGEIIGLFLNGWISERFGYRYTIIGCLTLIVGFTAIFFTAQSVVHLLVAEILCGIPWGVFQTLTITYASEVVPVALRGYLTTYVNFCWGLGQVIGIGVIRAMLPRDDEWSYRIPYALQWMWPVPIIIGVALAPESPWWLVRKGRLGDAKKSLLRLTSLDRETDFDADETVAMMVHTTALEEKITAGASYLDCFRGVDRRRTEIVCMAWAIQNLSGNAFSGYSSYFLQQAGLPASTSYDFALGQYGINMAGVLGAWFLMKVGFGRRTLYLGGLCGLCTMLFVMGFLGLVPESSREKGALATGSMMIVWAMFYQLTVGTVCYSLVAELSTRRLQIKTVVLGRNLYNIIGIITGVLTPYMLNPTAWNWGNYAGFFWGGSCFLSIVYTYFRLPEPKGRSFAELDMLFEKRISARKFATTQVDVFGEANVQGTHAFEKYEEKVEAAHMTESISDARH</sequence>
<evidence type="ECO:0000256" key="4">
    <source>
        <dbReference type="ARBA" id="ARBA00022692"/>
    </source>
</evidence>
<evidence type="ECO:0000256" key="9">
    <source>
        <dbReference type="SAM" id="Phobius"/>
    </source>
</evidence>
<comment type="similarity">
    <text evidence="2 7">Belongs to the major facilitator superfamily. Sugar transporter (TC 2.A.1.1) family.</text>
</comment>